<dbReference type="STRING" id="642492.Clole_2314"/>
<accession>F2JS85</accession>
<dbReference type="Proteomes" id="UP000008467">
    <property type="component" value="Chromosome"/>
</dbReference>
<dbReference type="AlphaFoldDB" id="F2JS85"/>
<protein>
    <recommendedName>
        <fullName evidence="3">Metal-binding protein</fullName>
    </recommendedName>
</protein>
<dbReference type="HOGENOM" id="CLU_100236_1_1_9"/>
<dbReference type="KEGG" id="cle:Clole_2314"/>
<dbReference type="InterPro" id="IPR003772">
    <property type="entry name" value="YceD"/>
</dbReference>
<evidence type="ECO:0000313" key="1">
    <source>
        <dbReference type="EMBL" id="ADZ84022.1"/>
    </source>
</evidence>
<proteinExistence type="predicted"/>
<dbReference type="eggNOG" id="COG1399">
    <property type="taxonomic scope" value="Bacteria"/>
</dbReference>
<dbReference type="EMBL" id="CP002582">
    <property type="protein sequence ID" value="ADZ84022.1"/>
    <property type="molecule type" value="Genomic_DNA"/>
</dbReference>
<name>F2JS85_CELLD</name>
<reference evidence="1 2" key="1">
    <citation type="journal article" date="2011" name="J. Bacteriol.">
        <title>Complete genome sequence of the cellulose-degrading bacterium Cellulosilyticum lentocellum.</title>
        <authorList>
            <consortium name="US DOE Joint Genome Institute"/>
            <person name="Miller D.A."/>
            <person name="Suen G."/>
            <person name="Bruce D."/>
            <person name="Copeland A."/>
            <person name="Cheng J.F."/>
            <person name="Detter C."/>
            <person name="Goodwin L.A."/>
            <person name="Han C.S."/>
            <person name="Hauser L.J."/>
            <person name="Land M.L."/>
            <person name="Lapidus A."/>
            <person name="Lucas S."/>
            <person name="Meincke L."/>
            <person name="Pitluck S."/>
            <person name="Tapia R."/>
            <person name="Teshima H."/>
            <person name="Woyke T."/>
            <person name="Fox B.G."/>
            <person name="Angert E.R."/>
            <person name="Currie C.R."/>
        </authorList>
    </citation>
    <scope>NUCLEOTIDE SEQUENCE [LARGE SCALE GENOMIC DNA]</scope>
    <source>
        <strain evidence="2">ATCC 49066 / DSM 5427 / NCIMB 11756 / RHM5</strain>
    </source>
</reference>
<dbReference type="Pfam" id="PF02620">
    <property type="entry name" value="YceD"/>
    <property type="match status" value="1"/>
</dbReference>
<organism evidence="1 2">
    <name type="scientific">Cellulosilyticum lentocellum (strain ATCC 49066 / DSM 5427 / NCIMB 11756 / RHM5)</name>
    <name type="common">Clostridium lentocellum</name>
    <dbReference type="NCBI Taxonomy" id="642492"/>
    <lineage>
        <taxon>Bacteria</taxon>
        <taxon>Bacillati</taxon>
        <taxon>Bacillota</taxon>
        <taxon>Clostridia</taxon>
        <taxon>Lachnospirales</taxon>
        <taxon>Cellulosilyticaceae</taxon>
        <taxon>Cellulosilyticum</taxon>
    </lineage>
</organism>
<evidence type="ECO:0008006" key="3">
    <source>
        <dbReference type="Google" id="ProtNLM"/>
    </source>
</evidence>
<sequence>MKINIHELNKKSEVTFKGEQRVSLKGINPVHDVLDCMAFVEGVATKSGNRYLVKGHVITTVLLLCDRCLEEYKHALQADLYKEYSSEEFLDDEDEDIVQVTGSEIDLEDAITEAIYLNVPMKGLHDDNCKGICKTCGQNLNKQSCNCEKNDIDPRLESLKNIFHPQSEE</sequence>
<dbReference type="RefSeq" id="WP_013657316.1">
    <property type="nucleotide sequence ID" value="NC_015275.1"/>
</dbReference>
<keyword evidence="2" id="KW-1185">Reference proteome</keyword>
<dbReference type="PANTHER" id="PTHR34374">
    <property type="entry name" value="LARGE RIBOSOMAL RNA SUBUNIT ACCUMULATION PROTEIN YCED HOMOLOG 1, CHLOROPLASTIC"/>
    <property type="match status" value="1"/>
</dbReference>
<dbReference type="PANTHER" id="PTHR34374:SF1">
    <property type="entry name" value="LARGE RIBOSOMAL RNA SUBUNIT ACCUMULATION PROTEIN YCED HOMOLOG 1, CHLOROPLASTIC"/>
    <property type="match status" value="1"/>
</dbReference>
<evidence type="ECO:0000313" key="2">
    <source>
        <dbReference type="Proteomes" id="UP000008467"/>
    </source>
</evidence>
<gene>
    <name evidence="1" type="ordered locus">Clole_2314</name>
</gene>